<dbReference type="GeneTree" id="ENSGT00390000006826"/>
<feature type="domain" description="RING-type" evidence="6">
    <location>
        <begin position="352"/>
        <end position="393"/>
    </location>
</feature>
<dbReference type="FunCoup" id="M3XLK0">
    <property type="interactions" value="3"/>
</dbReference>
<feature type="domain" description="RING-type" evidence="6">
    <location>
        <begin position="145"/>
        <end position="197"/>
    </location>
</feature>
<accession>M3XLK0</accession>
<evidence type="ECO:0000259" key="7">
    <source>
        <dbReference type="PROSITE" id="PS50135"/>
    </source>
</evidence>
<dbReference type="Proteomes" id="UP000008672">
    <property type="component" value="Unassembled WGS sequence"/>
</dbReference>
<evidence type="ECO:0000256" key="1">
    <source>
        <dbReference type="ARBA" id="ARBA00022723"/>
    </source>
</evidence>
<dbReference type="PANTHER" id="PTHR21540:SF3">
    <property type="entry name" value="E3 UBIQUITIN-PROTEIN LIGASE ZSWIM2"/>
    <property type="match status" value="1"/>
</dbReference>
<dbReference type="Gene3D" id="3.30.60.90">
    <property type="match status" value="1"/>
</dbReference>
<dbReference type="EMBL" id="AFYH01201003">
    <property type="status" value="NOT_ANNOTATED_CDS"/>
    <property type="molecule type" value="Genomic_DNA"/>
</dbReference>
<dbReference type="Pfam" id="PF00569">
    <property type="entry name" value="ZZ"/>
    <property type="match status" value="1"/>
</dbReference>
<dbReference type="SUPFAM" id="SSF57850">
    <property type="entry name" value="RING/U-box"/>
    <property type="match status" value="3"/>
</dbReference>
<dbReference type="eggNOG" id="KOG0800">
    <property type="taxonomic scope" value="Eukaryota"/>
</dbReference>
<dbReference type="AlphaFoldDB" id="M3XLK0"/>
<name>M3XLK0_LATCH</name>
<dbReference type="PROSITE" id="PS50966">
    <property type="entry name" value="ZF_SWIM"/>
    <property type="match status" value="1"/>
</dbReference>
<dbReference type="STRING" id="7897.ENSLACP00000023606"/>
<keyword evidence="10" id="KW-1185">Reference proteome</keyword>
<proteinExistence type="predicted"/>
<feature type="region of interest" description="Disordered" evidence="5">
    <location>
        <begin position="584"/>
        <end position="616"/>
    </location>
</feature>
<feature type="domain" description="ZZ-type" evidence="7">
    <location>
        <begin position="228"/>
        <end position="279"/>
    </location>
</feature>
<dbReference type="CTD" id="151112"/>
<dbReference type="InterPro" id="IPR039903">
    <property type="entry name" value="Zswim2"/>
</dbReference>
<dbReference type="Pfam" id="PF04434">
    <property type="entry name" value="SWIM"/>
    <property type="match status" value="1"/>
</dbReference>
<keyword evidence="3" id="KW-0862">Zinc</keyword>
<dbReference type="KEGG" id="lcm:102367362"/>
<dbReference type="InterPro" id="IPR000433">
    <property type="entry name" value="Znf_ZZ"/>
</dbReference>
<evidence type="ECO:0000259" key="6">
    <source>
        <dbReference type="PROSITE" id="PS50089"/>
    </source>
</evidence>
<keyword evidence="2 4" id="KW-0863">Zinc-finger</keyword>
<dbReference type="InterPro" id="IPR013083">
    <property type="entry name" value="Znf_RING/FYVE/PHD"/>
</dbReference>
<gene>
    <name evidence="9" type="primary">ZSWIM2</name>
</gene>
<dbReference type="OMA" id="YNPLTWK"/>
<dbReference type="GeneID" id="102367362"/>
<dbReference type="Ensembl" id="ENSLACT00000025161.1">
    <property type="protein sequence ID" value="ENSLACP00000023606.1"/>
    <property type="gene ID" value="ENSLACG00000004797.2"/>
</dbReference>
<dbReference type="CDD" id="cd16494">
    <property type="entry name" value="RING-CH-C4HC3_ZSWM2"/>
    <property type="match status" value="1"/>
</dbReference>
<dbReference type="CDD" id="cd16486">
    <property type="entry name" value="mRING-H2-C3H2C2D_ZSWM2"/>
    <property type="match status" value="1"/>
</dbReference>
<evidence type="ECO:0000256" key="3">
    <source>
        <dbReference type="ARBA" id="ARBA00022833"/>
    </source>
</evidence>
<evidence type="ECO:0000256" key="4">
    <source>
        <dbReference type="PROSITE-ProRule" id="PRU00228"/>
    </source>
</evidence>
<evidence type="ECO:0000313" key="9">
    <source>
        <dbReference type="Ensembl" id="ENSLACP00000023606.1"/>
    </source>
</evidence>
<reference evidence="10" key="1">
    <citation type="submission" date="2011-08" db="EMBL/GenBank/DDBJ databases">
        <title>The draft genome of Latimeria chalumnae.</title>
        <authorList>
            <person name="Di Palma F."/>
            <person name="Alfoldi J."/>
            <person name="Johnson J."/>
            <person name="Berlin A."/>
            <person name="Gnerre S."/>
            <person name="Jaffe D."/>
            <person name="MacCallum I."/>
            <person name="Young S."/>
            <person name="Walker B.J."/>
            <person name="Lander E."/>
            <person name="Lindblad-Toh K."/>
        </authorList>
    </citation>
    <scope>NUCLEOTIDE SEQUENCE [LARGE SCALE GENOMIC DNA]</scope>
    <source>
        <strain evidence="10">Wild caught</strain>
    </source>
</reference>
<organism evidence="9 10">
    <name type="scientific">Latimeria chalumnae</name>
    <name type="common">Coelacanth</name>
    <dbReference type="NCBI Taxonomy" id="7897"/>
    <lineage>
        <taxon>Eukaryota</taxon>
        <taxon>Metazoa</taxon>
        <taxon>Chordata</taxon>
        <taxon>Craniata</taxon>
        <taxon>Vertebrata</taxon>
        <taxon>Euteleostomi</taxon>
        <taxon>Coelacanthiformes</taxon>
        <taxon>Coelacanthidae</taxon>
        <taxon>Latimeria</taxon>
    </lineage>
</organism>
<dbReference type="InterPro" id="IPR001841">
    <property type="entry name" value="Znf_RING"/>
</dbReference>
<reference evidence="9" key="2">
    <citation type="submission" date="2025-08" db="UniProtKB">
        <authorList>
            <consortium name="Ensembl"/>
        </authorList>
    </citation>
    <scope>IDENTIFICATION</scope>
</reference>
<dbReference type="Gene3D" id="3.30.40.10">
    <property type="entry name" value="Zinc/RING finger domain, C3HC4 (zinc finger)"/>
    <property type="match status" value="2"/>
</dbReference>
<dbReference type="SMART" id="SM00184">
    <property type="entry name" value="RING"/>
    <property type="match status" value="2"/>
</dbReference>
<dbReference type="SMART" id="SM00291">
    <property type="entry name" value="ZnF_ZZ"/>
    <property type="match status" value="1"/>
</dbReference>
<keyword evidence="1" id="KW-0479">Metal-binding</keyword>
<feature type="region of interest" description="Disordered" evidence="5">
    <location>
        <begin position="111"/>
        <end position="130"/>
    </location>
</feature>
<dbReference type="InParanoid" id="M3XLK0"/>
<dbReference type="GO" id="GO:0061630">
    <property type="term" value="F:ubiquitin protein ligase activity"/>
    <property type="evidence" value="ECO:0007669"/>
    <property type="project" value="InterPro"/>
</dbReference>
<feature type="domain" description="SWIM-type" evidence="8">
    <location>
        <begin position="49"/>
        <end position="82"/>
    </location>
</feature>
<evidence type="ECO:0000256" key="5">
    <source>
        <dbReference type="SAM" id="MobiDB-lite"/>
    </source>
</evidence>
<dbReference type="InterPro" id="IPR043145">
    <property type="entry name" value="Znf_ZZ_sf"/>
</dbReference>
<reference evidence="9" key="3">
    <citation type="submission" date="2025-09" db="UniProtKB">
        <authorList>
            <consortium name="Ensembl"/>
        </authorList>
    </citation>
    <scope>IDENTIFICATION</scope>
</reference>
<dbReference type="PROSITE" id="PS01357">
    <property type="entry name" value="ZF_ZZ_1"/>
    <property type="match status" value="1"/>
</dbReference>
<dbReference type="OrthoDB" id="8062037at2759"/>
<evidence type="ECO:0000256" key="2">
    <source>
        <dbReference type="ARBA" id="ARBA00022771"/>
    </source>
</evidence>
<dbReference type="Pfam" id="PF13639">
    <property type="entry name" value="zf-RING_2"/>
    <property type="match status" value="1"/>
</dbReference>
<dbReference type="RefSeq" id="XP_014351840.1">
    <property type="nucleotide sequence ID" value="XM_014496354.1"/>
</dbReference>
<dbReference type="PROSITE" id="PS50089">
    <property type="entry name" value="ZF_RING_2"/>
    <property type="match status" value="2"/>
</dbReference>
<evidence type="ECO:0000313" key="10">
    <source>
        <dbReference type="Proteomes" id="UP000008672"/>
    </source>
</evidence>
<dbReference type="PANTHER" id="PTHR21540">
    <property type="entry name" value="RING FINGER AND SWIM DOMAIN-CONTAINING PROTEIN 2"/>
    <property type="match status" value="1"/>
</dbReference>
<sequence>MFRSSVWRRTINDLVHWHQEQASSTTIYILREFGPTGFLLKEEGETKTFKVLLGDPHSCNCSTFLKERDLCKHICWVLLKKFRLPRDHEYTFQLGLVEREINELLQGLHQMQTPRPPVNSPSSKQTPADRDGYIRQKDIDAEDICPICQEELLQKMLPVTYCKYGCGNSVHITCMKVWADHQLQSKDDIMVRCPLCREEFAPLKLLLEELKNSNSLITAAEKERLDKHLGIICNNCRVFPIKGMCYKCSECTDYHLCQQCFVSCCHSQHIFVFRQKRNQRWMPVEQKTGQPLTTAINVTDLENKGASNDEFLKQLDSVCSSNLKGLSEHVFKTLSSTMVRQGSKLLAPGQQCRICLKAFSLGQFVRQLPCRHKFHKECIDYLLLNERNSCPLDGQVIYNLLRWKEPLSKEKTKPSIFQDNIIKVQQQIEPQLFIPGIGLTVKKKCTRTQNEQPISLQGQNSQISTVTQQDLTLTGLRCLQLNKANSNHPSIAEGEQAVVVGYHLACPPNPLTVPCDQEQINKTNVNDRSVISAVKNLSLSRNNQRHKQVQISLKKVVTGKPIRSYGNSEDLFLENLHLGVNFNSHKSSPARQEGGAARRASRQRGPLSTKSKHAPVSLTATDIALTMEEIPLSNSS</sequence>
<dbReference type="GO" id="GO:0008270">
    <property type="term" value="F:zinc ion binding"/>
    <property type="evidence" value="ECO:0007669"/>
    <property type="project" value="UniProtKB-KW"/>
</dbReference>
<dbReference type="InterPro" id="IPR007527">
    <property type="entry name" value="Znf_SWIM"/>
</dbReference>
<protein>
    <submittedName>
        <fullName evidence="9">Zinc finger SWIM-type containing 2</fullName>
    </submittedName>
</protein>
<dbReference type="PROSITE" id="PS50135">
    <property type="entry name" value="ZF_ZZ_2"/>
    <property type="match status" value="1"/>
</dbReference>
<evidence type="ECO:0000259" key="8">
    <source>
        <dbReference type="PROSITE" id="PS50966"/>
    </source>
</evidence>